<name>A0ABQ2IAA2_9BACT</name>
<gene>
    <name evidence="1" type="ORF">GCM10010967_45130</name>
</gene>
<organism evidence="1 2">
    <name type="scientific">Dyadobacter beijingensis</name>
    <dbReference type="NCBI Taxonomy" id="365489"/>
    <lineage>
        <taxon>Bacteria</taxon>
        <taxon>Pseudomonadati</taxon>
        <taxon>Bacteroidota</taxon>
        <taxon>Cytophagia</taxon>
        <taxon>Cytophagales</taxon>
        <taxon>Spirosomataceae</taxon>
        <taxon>Dyadobacter</taxon>
    </lineage>
</organism>
<dbReference type="Proteomes" id="UP000632339">
    <property type="component" value="Unassembled WGS sequence"/>
</dbReference>
<sequence>MAPYRFPEFGKGTVYFRNGTRREAFLNYHRIQGQMQFLSLQADTMLFTGKYLIDRIETAGRTFLLTEKDSDMEVIDVAGDVMLAARTQSEAAGNGLSHSGQHYSASAGEGSPGLLVSNREGNFQWQNNASGQPSRVKTTYFLMDRNRIVRPASRRTFLTVYARHRRGLARYMSRNRIDYNNEADLRKLIGFCAGLTGTD</sequence>
<comment type="caution">
    <text evidence="1">The sequence shown here is derived from an EMBL/GenBank/DDBJ whole genome shotgun (WGS) entry which is preliminary data.</text>
</comment>
<dbReference type="EMBL" id="BMLI01000002">
    <property type="protein sequence ID" value="GGN05043.1"/>
    <property type="molecule type" value="Genomic_DNA"/>
</dbReference>
<reference evidence="2" key="1">
    <citation type="journal article" date="2019" name="Int. J. Syst. Evol. Microbiol.">
        <title>The Global Catalogue of Microorganisms (GCM) 10K type strain sequencing project: providing services to taxonomists for standard genome sequencing and annotation.</title>
        <authorList>
            <consortium name="The Broad Institute Genomics Platform"/>
            <consortium name="The Broad Institute Genome Sequencing Center for Infectious Disease"/>
            <person name="Wu L."/>
            <person name="Ma J."/>
        </authorList>
    </citation>
    <scope>NUCLEOTIDE SEQUENCE [LARGE SCALE GENOMIC DNA]</scope>
    <source>
        <strain evidence="2">CGMCC 1.6375</strain>
    </source>
</reference>
<protein>
    <submittedName>
        <fullName evidence="1">Uncharacterized protein</fullName>
    </submittedName>
</protein>
<keyword evidence="2" id="KW-1185">Reference proteome</keyword>
<evidence type="ECO:0000313" key="2">
    <source>
        <dbReference type="Proteomes" id="UP000632339"/>
    </source>
</evidence>
<evidence type="ECO:0000313" key="1">
    <source>
        <dbReference type="EMBL" id="GGN05043.1"/>
    </source>
</evidence>
<accession>A0ABQ2IAA2</accession>
<proteinExistence type="predicted"/>